<evidence type="ECO:0000313" key="1">
    <source>
        <dbReference type="EMBL" id="CRK88015.1"/>
    </source>
</evidence>
<accession>A0A1J1HIZ8</accession>
<keyword evidence="2" id="KW-1185">Reference proteome</keyword>
<dbReference type="Proteomes" id="UP000183832">
    <property type="component" value="Unassembled WGS sequence"/>
</dbReference>
<reference evidence="1 2" key="1">
    <citation type="submission" date="2015-04" db="EMBL/GenBank/DDBJ databases">
        <authorList>
            <person name="Syromyatnikov M.Y."/>
            <person name="Popov V.N."/>
        </authorList>
    </citation>
    <scope>NUCLEOTIDE SEQUENCE [LARGE SCALE GENOMIC DNA]</scope>
</reference>
<dbReference type="EMBL" id="CVRI01000006">
    <property type="protein sequence ID" value="CRK88015.1"/>
    <property type="molecule type" value="Genomic_DNA"/>
</dbReference>
<evidence type="ECO:0000313" key="2">
    <source>
        <dbReference type="Proteomes" id="UP000183832"/>
    </source>
</evidence>
<protein>
    <submittedName>
        <fullName evidence="1">CLUMA_CG001801, isoform A</fullName>
    </submittedName>
</protein>
<proteinExistence type="predicted"/>
<dbReference type="AlphaFoldDB" id="A0A1J1HIZ8"/>
<name>A0A1J1HIZ8_9DIPT</name>
<organism evidence="1 2">
    <name type="scientific">Clunio marinus</name>
    <dbReference type="NCBI Taxonomy" id="568069"/>
    <lineage>
        <taxon>Eukaryota</taxon>
        <taxon>Metazoa</taxon>
        <taxon>Ecdysozoa</taxon>
        <taxon>Arthropoda</taxon>
        <taxon>Hexapoda</taxon>
        <taxon>Insecta</taxon>
        <taxon>Pterygota</taxon>
        <taxon>Neoptera</taxon>
        <taxon>Endopterygota</taxon>
        <taxon>Diptera</taxon>
        <taxon>Nematocera</taxon>
        <taxon>Chironomoidea</taxon>
        <taxon>Chironomidae</taxon>
        <taxon>Clunio</taxon>
    </lineage>
</organism>
<sequence>MKQLKVSLHRCVITKLFNLLIEIYANNTELYNNACLMQCFDGFLCHGTRFHCKILRDQKSRNLKALFKVRREVLKVIPFHKTFQQSKSFTFRFLLDLRIFMSFLFKH</sequence>
<gene>
    <name evidence="1" type="ORF">CLUMA_CG001801</name>
</gene>